<keyword evidence="2" id="KW-1185">Reference proteome</keyword>
<dbReference type="Proteomes" id="UP000735302">
    <property type="component" value="Unassembled WGS sequence"/>
</dbReference>
<evidence type="ECO:0000313" key="2">
    <source>
        <dbReference type="Proteomes" id="UP000735302"/>
    </source>
</evidence>
<proteinExistence type="predicted"/>
<comment type="caution">
    <text evidence="1">The sequence shown here is derived from an EMBL/GenBank/DDBJ whole genome shotgun (WGS) entry which is preliminary data.</text>
</comment>
<gene>
    <name evidence="1" type="ORF">PoB_005041700</name>
</gene>
<accession>A0AAV4BXZ2</accession>
<reference evidence="1 2" key="1">
    <citation type="journal article" date="2021" name="Elife">
        <title>Chloroplast acquisition without the gene transfer in kleptoplastic sea slugs, Plakobranchus ocellatus.</title>
        <authorList>
            <person name="Maeda T."/>
            <person name="Takahashi S."/>
            <person name="Yoshida T."/>
            <person name="Shimamura S."/>
            <person name="Takaki Y."/>
            <person name="Nagai Y."/>
            <person name="Toyoda A."/>
            <person name="Suzuki Y."/>
            <person name="Arimoto A."/>
            <person name="Ishii H."/>
            <person name="Satoh N."/>
            <person name="Nishiyama T."/>
            <person name="Hasebe M."/>
            <person name="Maruyama T."/>
            <person name="Minagawa J."/>
            <person name="Obokata J."/>
            <person name="Shigenobu S."/>
        </authorList>
    </citation>
    <scope>NUCLEOTIDE SEQUENCE [LARGE SCALE GENOMIC DNA]</scope>
</reference>
<protein>
    <submittedName>
        <fullName evidence="1">Uncharacterized protein</fullName>
    </submittedName>
</protein>
<sequence>MFTVVVNNPPCSPPPVGVVLQWWRFFPIGRRLRCVHLISVDPLTISSQKRHHTQCKPGVPPQLVDTDSVSRNLTDQNHETDSVRLGFAGAEYKLYKDHKR</sequence>
<evidence type="ECO:0000313" key="1">
    <source>
        <dbReference type="EMBL" id="GFO23912.1"/>
    </source>
</evidence>
<organism evidence="1 2">
    <name type="scientific">Plakobranchus ocellatus</name>
    <dbReference type="NCBI Taxonomy" id="259542"/>
    <lineage>
        <taxon>Eukaryota</taxon>
        <taxon>Metazoa</taxon>
        <taxon>Spiralia</taxon>
        <taxon>Lophotrochozoa</taxon>
        <taxon>Mollusca</taxon>
        <taxon>Gastropoda</taxon>
        <taxon>Heterobranchia</taxon>
        <taxon>Euthyneura</taxon>
        <taxon>Panpulmonata</taxon>
        <taxon>Sacoglossa</taxon>
        <taxon>Placobranchoidea</taxon>
        <taxon>Plakobranchidae</taxon>
        <taxon>Plakobranchus</taxon>
    </lineage>
</organism>
<dbReference type="EMBL" id="BLXT01005554">
    <property type="protein sequence ID" value="GFO23912.1"/>
    <property type="molecule type" value="Genomic_DNA"/>
</dbReference>
<dbReference type="AlphaFoldDB" id="A0AAV4BXZ2"/>
<name>A0AAV4BXZ2_9GAST</name>